<reference evidence="2 3" key="1">
    <citation type="submission" date="2018-06" db="EMBL/GenBank/DDBJ databases">
        <title>Comparative genomics reveals the genomic features of Rhizophagus irregularis, R. cerebriforme, R. diaphanum and Gigaspora rosea, and their symbiotic lifestyle signature.</title>
        <authorList>
            <person name="Morin E."/>
            <person name="San Clemente H."/>
            <person name="Chen E.C.H."/>
            <person name="De La Providencia I."/>
            <person name="Hainaut M."/>
            <person name="Kuo A."/>
            <person name="Kohler A."/>
            <person name="Murat C."/>
            <person name="Tang N."/>
            <person name="Roy S."/>
            <person name="Loubradou J."/>
            <person name="Henrissat B."/>
            <person name="Grigoriev I.V."/>
            <person name="Corradi N."/>
            <person name="Roux C."/>
            <person name="Martin F.M."/>
        </authorList>
    </citation>
    <scope>NUCLEOTIDE SEQUENCE [LARGE SCALE GENOMIC DNA]</scope>
    <source>
        <strain evidence="2 3">DAOM 227022</strain>
    </source>
</reference>
<dbReference type="SUPFAM" id="SSF54695">
    <property type="entry name" value="POZ domain"/>
    <property type="match status" value="1"/>
</dbReference>
<dbReference type="InterPro" id="IPR011333">
    <property type="entry name" value="SKP1/BTB/POZ_sf"/>
</dbReference>
<protein>
    <submittedName>
        <fullName evidence="2">Carbohydrate-Binding Module Family 13 protein</fullName>
    </submittedName>
</protein>
<dbReference type="Pfam" id="PF00651">
    <property type="entry name" value="BTB"/>
    <property type="match status" value="1"/>
</dbReference>
<gene>
    <name evidence="2" type="ORF">C1645_28086</name>
</gene>
<accession>A0A397TKL0</accession>
<dbReference type="InterPro" id="IPR035992">
    <property type="entry name" value="Ricin_B-like_lectins"/>
</dbReference>
<evidence type="ECO:0000313" key="3">
    <source>
        <dbReference type="Proteomes" id="UP000265703"/>
    </source>
</evidence>
<dbReference type="EMBL" id="QKYT01000011">
    <property type="protein sequence ID" value="RIA98773.1"/>
    <property type="molecule type" value="Genomic_DNA"/>
</dbReference>
<feature type="domain" description="BTB" evidence="1">
    <location>
        <begin position="180"/>
        <end position="242"/>
    </location>
</feature>
<name>A0A397TKL0_9GLOM</name>
<evidence type="ECO:0000259" key="1">
    <source>
        <dbReference type="PROSITE" id="PS50097"/>
    </source>
</evidence>
<dbReference type="OrthoDB" id="9895617at2759"/>
<organism evidence="2 3">
    <name type="scientific">Glomus cerebriforme</name>
    <dbReference type="NCBI Taxonomy" id="658196"/>
    <lineage>
        <taxon>Eukaryota</taxon>
        <taxon>Fungi</taxon>
        <taxon>Fungi incertae sedis</taxon>
        <taxon>Mucoromycota</taxon>
        <taxon>Glomeromycotina</taxon>
        <taxon>Glomeromycetes</taxon>
        <taxon>Glomerales</taxon>
        <taxon>Glomeraceae</taxon>
        <taxon>Glomus</taxon>
    </lineage>
</organism>
<dbReference type="InterPro" id="IPR000210">
    <property type="entry name" value="BTB/POZ_dom"/>
</dbReference>
<dbReference type="PROSITE" id="PS50097">
    <property type="entry name" value="BTB"/>
    <property type="match status" value="1"/>
</dbReference>
<sequence>MTYYWIIAQHSGKVLEVEGGSVDNCAKVVQNSKKSGYDPNVNIQLWSFNGGFIINKKSGLVIDVTGDRIENCTQIIQHKSRTEPVNNQEWDYNHEDNTISLRSNRNFALDVKGGYQEDLTPIILCRKHNGPNQRFILQKWNNTLDVGDFGKLVTNIIDNNKFLPKLSQNLLEILDDDEYCDIIIEVGKDPHVKIFRAHMVILNYRSPYFRRILSVDKKKNDGTLVHVKLSNILPEIFQIILR</sequence>
<dbReference type="CDD" id="cd18186">
    <property type="entry name" value="BTB_POZ_ZBTB_KLHL-like"/>
    <property type="match status" value="1"/>
</dbReference>
<dbReference type="Proteomes" id="UP000265703">
    <property type="component" value="Unassembled WGS sequence"/>
</dbReference>
<dbReference type="Gene3D" id="3.30.710.10">
    <property type="entry name" value="Potassium Channel Kv1.1, Chain A"/>
    <property type="match status" value="1"/>
</dbReference>
<keyword evidence="3" id="KW-1185">Reference proteome</keyword>
<dbReference type="InterPro" id="IPR000772">
    <property type="entry name" value="Ricin_B_lectin"/>
</dbReference>
<dbReference type="Gene3D" id="2.80.10.50">
    <property type="match status" value="1"/>
</dbReference>
<proteinExistence type="predicted"/>
<dbReference type="STRING" id="658196.A0A397TKL0"/>
<comment type="caution">
    <text evidence="2">The sequence shown here is derived from an EMBL/GenBank/DDBJ whole genome shotgun (WGS) entry which is preliminary data.</text>
</comment>
<dbReference type="Pfam" id="PF00652">
    <property type="entry name" value="Ricin_B_lectin"/>
    <property type="match status" value="1"/>
</dbReference>
<dbReference type="PROSITE" id="PS50231">
    <property type="entry name" value="RICIN_B_LECTIN"/>
    <property type="match status" value="1"/>
</dbReference>
<dbReference type="AlphaFoldDB" id="A0A397TKL0"/>
<dbReference type="SUPFAM" id="SSF50370">
    <property type="entry name" value="Ricin B-like lectins"/>
    <property type="match status" value="1"/>
</dbReference>
<evidence type="ECO:0000313" key="2">
    <source>
        <dbReference type="EMBL" id="RIA98773.1"/>
    </source>
</evidence>